<feature type="compositionally biased region" description="Low complexity" evidence="1">
    <location>
        <begin position="27"/>
        <end position="46"/>
    </location>
</feature>
<dbReference type="InterPro" id="IPR053221">
    <property type="entry name" value="Burnettramic_acid_biosynth"/>
</dbReference>
<dbReference type="PANTHER" id="PTHR38887:SF1">
    <property type="entry name" value="RAS MODIFICATION PROTEIN ERF4"/>
    <property type="match status" value="1"/>
</dbReference>
<proteinExistence type="predicted"/>
<organism evidence="2 3">
    <name type="scientific">Marasmius oreades</name>
    <name type="common">fairy-ring Marasmius</name>
    <dbReference type="NCBI Taxonomy" id="181124"/>
    <lineage>
        <taxon>Eukaryota</taxon>
        <taxon>Fungi</taxon>
        <taxon>Dikarya</taxon>
        <taxon>Basidiomycota</taxon>
        <taxon>Agaricomycotina</taxon>
        <taxon>Agaricomycetes</taxon>
        <taxon>Agaricomycetidae</taxon>
        <taxon>Agaricales</taxon>
        <taxon>Marasmiineae</taxon>
        <taxon>Marasmiaceae</taxon>
        <taxon>Marasmius</taxon>
    </lineage>
</organism>
<reference evidence="2" key="1">
    <citation type="journal article" date="2021" name="Genome Biol. Evol.">
        <title>The assembled and annotated genome of the fairy-ring fungus Marasmius oreades.</title>
        <authorList>
            <person name="Hiltunen M."/>
            <person name="Ament-Velasquez S.L."/>
            <person name="Johannesson H."/>
        </authorList>
    </citation>
    <scope>NUCLEOTIDE SEQUENCE</scope>
    <source>
        <strain evidence="2">03SP1</strain>
    </source>
</reference>
<feature type="compositionally biased region" description="Basic and acidic residues" evidence="1">
    <location>
        <begin position="430"/>
        <end position="459"/>
    </location>
</feature>
<dbReference type="EMBL" id="CM032187">
    <property type="protein sequence ID" value="KAG7090088.1"/>
    <property type="molecule type" value="Genomic_DNA"/>
</dbReference>
<name>A0A9P7RW22_9AGAR</name>
<comment type="caution">
    <text evidence="2">The sequence shown here is derived from an EMBL/GenBank/DDBJ whole genome shotgun (WGS) entry which is preliminary data.</text>
</comment>
<dbReference type="AlphaFoldDB" id="A0A9P7RW22"/>
<protein>
    <submittedName>
        <fullName evidence="2">Uncharacterized protein</fullName>
    </submittedName>
</protein>
<accession>A0A9P7RW22</accession>
<sequence length="479" mass="52885">MILPDEKLPPPPPYEAHENHGSSSRLPTEMPPSSSSRSAGEPSESPIELTRDAGILIRSYLPKEIHSAVEARPLPSSSLPLPLCLPQISRRARWDSPFARGYNEWLADLGIPQQPFLNFIDGLNLAIAASPPLRVVDITGKAIGYVPYHWAMISGPTILQRSASKTGPSAHVLSKTLTDRYLRAANQTLFHPKGLSVRICTTLAMENFLLRPRGVESSPGPSKLDKFGRAVGGVLLKVPIPIVGPLTNRVIRAVADKPPTATTPSTMSMSFDTLKNGALSRRLARTEGISLPVTLVHLPSPVRFPTGVVEAISSWGVRLDHGQRLENEAQRKTEKRRRALAAERMGIDLGSLNPGSDSTQRMWREYDREARGESRTGGGRSGGLLSLVLGPDLSPMESRVANSELLEHWADEKVLWVVVMSSENDKAIDDISKADEKENEERVDEKSWKKEMENEREILEENLDELGQFEDHDQKDPRT</sequence>
<keyword evidence="3" id="KW-1185">Reference proteome</keyword>
<dbReference type="Proteomes" id="UP001049176">
    <property type="component" value="Chromosome 7"/>
</dbReference>
<gene>
    <name evidence="2" type="ORF">E1B28_011705</name>
</gene>
<feature type="region of interest" description="Disordered" evidence="1">
    <location>
        <begin position="430"/>
        <end position="479"/>
    </location>
</feature>
<dbReference type="OrthoDB" id="3068835at2759"/>
<dbReference type="KEGG" id="more:E1B28_011705"/>
<evidence type="ECO:0000313" key="2">
    <source>
        <dbReference type="EMBL" id="KAG7090088.1"/>
    </source>
</evidence>
<evidence type="ECO:0000256" key="1">
    <source>
        <dbReference type="SAM" id="MobiDB-lite"/>
    </source>
</evidence>
<dbReference type="RefSeq" id="XP_043006558.1">
    <property type="nucleotide sequence ID" value="XM_043156763.1"/>
</dbReference>
<feature type="compositionally biased region" description="Basic and acidic residues" evidence="1">
    <location>
        <begin position="469"/>
        <end position="479"/>
    </location>
</feature>
<dbReference type="PANTHER" id="PTHR38887">
    <property type="entry name" value="CHROMOSOME 21, WHOLE GENOME SHOTGUN SEQUENCE"/>
    <property type="match status" value="1"/>
</dbReference>
<dbReference type="GeneID" id="66080780"/>
<feature type="region of interest" description="Disordered" evidence="1">
    <location>
        <begin position="1"/>
        <end position="48"/>
    </location>
</feature>
<evidence type="ECO:0000313" key="3">
    <source>
        <dbReference type="Proteomes" id="UP001049176"/>
    </source>
</evidence>